<keyword evidence="1" id="KW-0547">Nucleotide-binding</keyword>
<evidence type="ECO:0000259" key="3">
    <source>
        <dbReference type="PROSITE" id="PS50043"/>
    </source>
</evidence>
<dbReference type="PRINTS" id="PR00038">
    <property type="entry name" value="HTHLUXR"/>
</dbReference>
<dbReference type="AlphaFoldDB" id="A0A346XRT2"/>
<dbReference type="InterPro" id="IPR016032">
    <property type="entry name" value="Sig_transdc_resp-reg_C-effctor"/>
</dbReference>
<dbReference type="GO" id="GO:0005737">
    <property type="term" value="C:cytoplasm"/>
    <property type="evidence" value="ECO:0007669"/>
    <property type="project" value="TreeGrafter"/>
</dbReference>
<accession>A0A346XRT2</accession>
<protein>
    <submittedName>
        <fullName evidence="4">Regulatory protein, LuxR</fullName>
    </submittedName>
</protein>
<dbReference type="SUPFAM" id="SSF46894">
    <property type="entry name" value="C-terminal effector domain of the bipartite response regulators"/>
    <property type="match status" value="1"/>
</dbReference>
<dbReference type="Pfam" id="PF00196">
    <property type="entry name" value="GerE"/>
    <property type="match status" value="1"/>
</dbReference>
<dbReference type="GO" id="GO:0005524">
    <property type="term" value="F:ATP binding"/>
    <property type="evidence" value="ECO:0007669"/>
    <property type="project" value="UniProtKB-KW"/>
</dbReference>
<dbReference type="SUPFAM" id="SSF52540">
    <property type="entry name" value="P-loop containing nucleoside triphosphate hydrolases"/>
    <property type="match status" value="1"/>
</dbReference>
<evidence type="ECO:0000313" key="4">
    <source>
        <dbReference type="EMBL" id="AXV04929.1"/>
    </source>
</evidence>
<evidence type="ECO:0000256" key="2">
    <source>
        <dbReference type="ARBA" id="ARBA00022840"/>
    </source>
</evidence>
<dbReference type="PANTHER" id="PTHR16305:SF35">
    <property type="entry name" value="TRANSCRIPTIONAL ACTIVATOR DOMAIN"/>
    <property type="match status" value="1"/>
</dbReference>
<dbReference type="Gene3D" id="3.40.50.300">
    <property type="entry name" value="P-loop containing nucleotide triphosphate hydrolases"/>
    <property type="match status" value="1"/>
</dbReference>
<dbReference type="EMBL" id="CP031165">
    <property type="protein sequence ID" value="AXV04929.1"/>
    <property type="molecule type" value="Genomic_DNA"/>
</dbReference>
<dbReference type="Gene3D" id="1.10.10.10">
    <property type="entry name" value="Winged helix-like DNA-binding domain superfamily/Winged helix DNA-binding domain"/>
    <property type="match status" value="1"/>
</dbReference>
<dbReference type="GO" id="GO:0004016">
    <property type="term" value="F:adenylate cyclase activity"/>
    <property type="evidence" value="ECO:0007669"/>
    <property type="project" value="TreeGrafter"/>
</dbReference>
<dbReference type="RefSeq" id="WP_114589803.1">
    <property type="nucleotide sequence ID" value="NZ_CP031165.1"/>
</dbReference>
<proteinExistence type="predicted"/>
<keyword evidence="2" id="KW-0067">ATP-binding</keyword>
<dbReference type="SMART" id="SM00421">
    <property type="entry name" value="HTH_LUXR"/>
    <property type="match status" value="1"/>
</dbReference>
<dbReference type="InterPro" id="IPR036388">
    <property type="entry name" value="WH-like_DNA-bd_sf"/>
</dbReference>
<dbReference type="PANTHER" id="PTHR16305">
    <property type="entry name" value="TESTICULAR SOLUBLE ADENYLYL CYCLASE"/>
    <property type="match status" value="1"/>
</dbReference>
<dbReference type="PROSITE" id="PS00622">
    <property type="entry name" value="HTH_LUXR_1"/>
    <property type="match status" value="1"/>
</dbReference>
<dbReference type="KEGG" id="euz:DVS28_a0221"/>
<gene>
    <name evidence="4" type="ORF">DVS28_a0221</name>
</gene>
<dbReference type="InterPro" id="IPR000792">
    <property type="entry name" value="Tscrpt_reg_LuxR_C"/>
</dbReference>
<dbReference type="SUPFAM" id="SSF48452">
    <property type="entry name" value="TPR-like"/>
    <property type="match status" value="1"/>
</dbReference>
<dbReference type="InterPro" id="IPR011990">
    <property type="entry name" value="TPR-like_helical_dom_sf"/>
</dbReference>
<reference evidence="4 5" key="1">
    <citation type="submission" date="2018-09" db="EMBL/GenBank/DDBJ databases">
        <title>Complete genome sequence of Euzebya sp. DY32-46 isolated from seawater of Pacific Ocean.</title>
        <authorList>
            <person name="Xu L."/>
            <person name="Wu Y.-H."/>
            <person name="Xu X.-W."/>
        </authorList>
    </citation>
    <scope>NUCLEOTIDE SEQUENCE [LARGE SCALE GENOMIC DNA]</scope>
    <source>
        <strain evidence="4 5">DY32-46</strain>
    </source>
</reference>
<feature type="domain" description="HTH luxR-type" evidence="3">
    <location>
        <begin position="883"/>
        <end position="948"/>
    </location>
</feature>
<dbReference type="InterPro" id="IPR027417">
    <property type="entry name" value="P-loop_NTPase"/>
</dbReference>
<dbReference type="OrthoDB" id="3649961at2"/>
<organism evidence="4 5">
    <name type="scientific">Euzebya pacifica</name>
    <dbReference type="NCBI Taxonomy" id="1608957"/>
    <lineage>
        <taxon>Bacteria</taxon>
        <taxon>Bacillati</taxon>
        <taxon>Actinomycetota</taxon>
        <taxon>Nitriliruptoria</taxon>
        <taxon>Euzebyales</taxon>
    </lineage>
</organism>
<dbReference type="Proteomes" id="UP000264006">
    <property type="component" value="Chromosome"/>
</dbReference>
<dbReference type="PROSITE" id="PS50043">
    <property type="entry name" value="HTH_LUXR_2"/>
    <property type="match status" value="1"/>
</dbReference>
<dbReference type="GO" id="GO:0006355">
    <property type="term" value="P:regulation of DNA-templated transcription"/>
    <property type="evidence" value="ECO:0007669"/>
    <property type="project" value="InterPro"/>
</dbReference>
<keyword evidence="5" id="KW-1185">Reference proteome</keyword>
<evidence type="ECO:0000313" key="5">
    <source>
        <dbReference type="Proteomes" id="UP000264006"/>
    </source>
</evidence>
<dbReference type="CDD" id="cd06170">
    <property type="entry name" value="LuxR_C_like"/>
    <property type="match status" value="1"/>
</dbReference>
<name>A0A346XRT2_9ACTN</name>
<sequence length="962" mass="102183">MPMFVGRAHELELAQDGLRHAGRVVLIHGPGGIGKTRLLREALDGLEGGLTLHGRANQLDAELAFAPLIDAITHHLDGCTPAGQLELLEGLDDLGELLPGYGLPAPPVDAQADRDRIRRTRRLDALRRLVSRLDGTPVRLVIDDAHWADDSTLGALAHLSRSLGDGPLTIALTFRDADAGPLLRTTLTTLRRAARVVDLGLGPVDEDAVAAILSTHLDAPPAPSLTQLVRDRAAGNTLAVTSLARHLRDEGLVRPGVDGRLGLVPGTEPGVPAEITDMLAARRDRVSDPAGDVLGALGAADAPTTLDVLAEVTGHPLEVVEDAVDELVAAALAEEDGRNGTVAAAHPLIGEAAYEALGERRRARLHAAFVAVLERAGEVTDVPTGGKELGRLARHHRLAGRRTDPGRAIDVLGAAAVVALRRYAPREALLHAQAAVDIARRSAARPLPPLLGQLGVVWRRLNEDETADAVIRSAIDMVDEDEQPELAVELLAQRATVLYYMARPEESMACLERATAIDPAGAVEAGVPWRKAHLAFSFGISDALQAVAAEVLDGTDPLVTDLIRAMAAQDRGDFDTAVELATPLADSGEDTLLQGMLLLPLRASMVLIQVSAFRGSSDTIRARIASVDAYAEAVQTPAVRWRVVLSQLLLAHLTGHDETVEEHLRVLGSYGRARAETMRGYRAITALPLAWRGDSAALVSRSDDPSLPPADADTCLNDLKAIAAARRGEDDPSVDLRMAAHGHSVMPPLNRAARALLAVHRGDTGRATEEIARLRAMGGPDTVPGVLADLATIHLDAVHPDVDPAALAARGADAADRVAALDLKRLEAWVARAVAQLLVDRDASAAVPLAHRAVDIATDLGDRLDVDAAQAVLRAAGVRRSHHRRSAGPLTARQQEIAQLVAEGLTNADIAERLFVSVRTVTTHLDHVYQRLGISSRHALAVRVRDHDLEVDRIGTTADEVT</sequence>
<dbReference type="Pfam" id="PF13191">
    <property type="entry name" value="AAA_16"/>
    <property type="match status" value="1"/>
</dbReference>
<dbReference type="InterPro" id="IPR041664">
    <property type="entry name" value="AAA_16"/>
</dbReference>
<dbReference type="Gene3D" id="1.25.40.10">
    <property type="entry name" value="Tetratricopeptide repeat domain"/>
    <property type="match status" value="1"/>
</dbReference>
<evidence type="ECO:0000256" key="1">
    <source>
        <dbReference type="ARBA" id="ARBA00022741"/>
    </source>
</evidence>
<dbReference type="GO" id="GO:0003677">
    <property type="term" value="F:DNA binding"/>
    <property type="evidence" value="ECO:0007669"/>
    <property type="project" value="InterPro"/>
</dbReference>